<evidence type="ECO:0000256" key="6">
    <source>
        <dbReference type="ARBA" id="ARBA00023136"/>
    </source>
</evidence>
<dbReference type="OrthoDB" id="2063054at2"/>
<feature type="transmembrane region" description="Helical" evidence="7">
    <location>
        <begin position="184"/>
        <end position="206"/>
    </location>
</feature>
<sequence length="275" mass="29508">MSRRRWTTVGRYALLLVVTAISIGPMLWELSTSLKSKTEDIFAANPSFAPADPTFSNYGEVTRAVPVVHFAGNSLIVAALVVVGNLIGATLGGFALARLDFRGRRLVFALFLTTLLLPGEVTIISQFQTITRLGLGDTLLGVALPAMIGPINVLLMRNAFQAIPDEVEQAAIVDGANAWQRLRYIGVPSVIGTLSIVTILAFIGAWDDFLWPLIVLQDPDKLTLTVGLAYLQGAFDTDPRVVAAGAMIALIPILIVFAALQRFFFRGVGEGAIKG</sequence>
<dbReference type="EMBL" id="CP011112">
    <property type="protein sequence ID" value="AKU16468.1"/>
    <property type="molecule type" value="Genomic_DNA"/>
</dbReference>
<dbReference type="KEGG" id="lmoi:VV02_12310"/>
<comment type="subcellular location">
    <subcellularLocation>
        <location evidence="1 7">Cell membrane</location>
        <topology evidence="1 7">Multi-pass membrane protein</topology>
    </subcellularLocation>
</comment>
<evidence type="ECO:0000256" key="3">
    <source>
        <dbReference type="ARBA" id="ARBA00022475"/>
    </source>
</evidence>
<feature type="transmembrane region" description="Helical" evidence="7">
    <location>
        <begin position="75"/>
        <end position="99"/>
    </location>
</feature>
<dbReference type="CDD" id="cd06261">
    <property type="entry name" value="TM_PBP2"/>
    <property type="match status" value="1"/>
</dbReference>
<dbReference type="PANTHER" id="PTHR43744:SF3">
    <property type="entry name" value="LACTOSE TRANSPORT SYSTEM PERMEASE PROTEIN LACG"/>
    <property type="match status" value="1"/>
</dbReference>
<keyword evidence="6 7" id="KW-0472">Membrane</keyword>
<dbReference type="Gene3D" id="1.10.3720.10">
    <property type="entry name" value="MetI-like"/>
    <property type="match status" value="1"/>
</dbReference>
<reference evidence="9 10" key="1">
    <citation type="submission" date="2015-03" db="EMBL/GenBank/DDBJ databases">
        <title>Luteipulveratus halotolerans sp. nov., a novel actinobacterium (Dermacoccaceae) from Sarawak, Malaysia.</title>
        <authorList>
            <person name="Juboi H."/>
            <person name="Basik A."/>
            <person name="Shamsul S.S."/>
            <person name="Arnold P."/>
            <person name="Schmitt E.K."/>
            <person name="Sanglier J.-J."/>
            <person name="Yeo T."/>
        </authorList>
    </citation>
    <scope>NUCLEOTIDE SEQUENCE [LARGE SCALE GENOMIC DNA]</scope>
    <source>
        <strain evidence="9 10">MN07-A0370</strain>
    </source>
</reference>
<dbReference type="STRING" id="571913.VV02_12310"/>
<keyword evidence="5 7" id="KW-1133">Transmembrane helix</keyword>
<dbReference type="GO" id="GO:0055085">
    <property type="term" value="P:transmembrane transport"/>
    <property type="evidence" value="ECO:0007669"/>
    <property type="project" value="InterPro"/>
</dbReference>
<feature type="transmembrane region" description="Helical" evidence="7">
    <location>
        <begin position="12"/>
        <end position="28"/>
    </location>
</feature>
<evidence type="ECO:0000313" key="9">
    <source>
        <dbReference type="EMBL" id="AKU16468.1"/>
    </source>
</evidence>
<evidence type="ECO:0000256" key="7">
    <source>
        <dbReference type="RuleBase" id="RU363032"/>
    </source>
</evidence>
<keyword evidence="4 7" id="KW-0812">Transmembrane</keyword>
<name>A0A0K1JIQ7_9MICO</name>
<evidence type="ECO:0000259" key="8">
    <source>
        <dbReference type="PROSITE" id="PS50928"/>
    </source>
</evidence>
<dbReference type="RefSeq" id="WP_052591808.1">
    <property type="nucleotide sequence ID" value="NZ_CP011112.1"/>
</dbReference>
<dbReference type="PANTHER" id="PTHR43744">
    <property type="entry name" value="ABC TRANSPORTER PERMEASE PROTEIN MG189-RELATED-RELATED"/>
    <property type="match status" value="1"/>
</dbReference>
<feature type="domain" description="ABC transmembrane type-1" evidence="8">
    <location>
        <begin position="71"/>
        <end position="260"/>
    </location>
</feature>
<evidence type="ECO:0000313" key="10">
    <source>
        <dbReference type="Proteomes" id="UP000066480"/>
    </source>
</evidence>
<dbReference type="AlphaFoldDB" id="A0A0K1JIQ7"/>
<evidence type="ECO:0000256" key="1">
    <source>
        <dbReference type="ARBA" id="ARBA00004651"/>
    </source>
</evidence>
<dbReference type="Proteomes" id="UP000066480">
    <property type="component" value="Chromosome"/>
</dbReference>
<evidence type="ECO:0000256" key="2">
    <source>
        <dbReference type="ARBA" id="ARBA00022448"/>
    </source>
</evidence>
<feature type="transmembrane region" description="Helical" evidence="7">
    <location>
        <begin position="241"/>
        <end position="260"/>
    </location>
</feature>
<gene>
    <name evidence="9" type="ORF">VV02_12310</name>
</gene>
<dbReference type="SUPFAM" id="SSF161098">
    <property type="entry name" value="MetI-like"/>
    <property type="match status" value="1"/>
</dbReference>
<dbReference type="GO" id="GO:0005886">
    <property type="term" value="C:plasma membrane"/>
    <property type="evidence" value="ECO:0007669"/>
    <property type="project" value="UniProtKB-SubCell"/>
</dbReference>
<dbReference type="Pfam" id="PF00528">
    <property type="entry name" value="BPD_transp_1"/>
    <property type="match status" value="1"/>
</dbReference>
<feature type="transmembrane region" description="Helical" evidence="7">
    <location>
        <begin position="133"/>
        <end position="155"/>
    </location>
</feature>
<dbReference type="InterPro" id="IPR000515">
    <property type="entry name" value="MetI-like"/>
</dbReference>
<accession>A0A0K1JIQ7</accession>
<dbReference type="PROSITE" id="PS50928">
    <property type="entry name" value="ABC_TM1"/>
    <property type="match status" value="1"/>
</dbReference>
<dbReference type="InterPro" id="IPR035906">
    <property type="entry name" value="MetI-like_sf"/>
</dbReference>
<evidence type="ECO:0000256" key="4">
    <source>
        <dbReference type="ARBA" id="ARBA00022692"/>
    </source>
</evidence>
<comment type="similarity">
    <text evidence="7">Belongs to the binding-protein-dependent transport system permease family.</text>
</comment>
<feature type="transmembrane region" description="Helical" evidence="7">
    <location>
        <begin position="106"/>
        <end position="127"/>
    </location>
</feature>
<protein>
    <submittedName>
        <fullName evidence="9">ABC transporter permease</fullName>
    </submittedName>
</protein>
<evidence type="ECO:0000256" key="5">
    <source>
        <dbReference type="ARBA" id="ARBA00022989"/>
    </source>
</evidence>
<keyword evidence="10" id="KW-1185">Reference proteome</keyword>
<proteinExistence type="inferred from homology"/>
<keyword evidence="3" id="KW-1003">Cell membrane</keyword>
<organism evidence="9 10">
    <name type="scientific">Luteipulveratus mongoliensis</name>
    <dbReference type="NCBI Taxonomy" id="571913"/>
    <lineage>
        <taxon>Bacteria</taxon>
        <taxon>Bacillati</taxon>
        <taxon>Actinomycetota</taxon>
        <taxon>Actinomycetes</taxon>
        <taxon>Micrococcales</taxon>
        <taxon>Dermacoccaceae</taxon>
        <taxon>Luteipulveratus</taxon>
    </lineage>
</organism>
<keyword evidence="2 7" id="KW-0813">Transport</keyword>
<dbReference type="PATRIC" id="fig|571913.6.peg.2508"/>